<dbReference type="EMBL" id="CP072131">
    <property type="protein sequence ID" value="QTH70100.1"/>
    <property type="molecule type" value="Genomic_DNA"/>
</dbReference>
<feature type="domain" description="N-acetyltransferase" evidence="1">
    <location>
        <begin position="7"/>
        <end position="172"/>
    </location>
</feature>
<dbReference type="SUPFAM" id="SSF55729">
    <property type="entry name" value="Acyl-CoA N-acyltransferases (Nat)"/>
    <property type="match status" value="1"/>
</dbReference>
<proteinExistence type="predicted"/>
<dbReference type="RefSeq" id="WP_208841695.1">
    <property type="nucleotide sequence ID" value="NZ_CP072131.1"/>
</dbReference>
<reference evidence="2" key="1">
    <citation type="submission" date="2021-03" db="EMBL/GenBank/DDBJ databases">
        <title>Complete Genome of Pseudoalteromonas xiamenensis STKMTI.2, a new potential marine bacterium producing anti-Vibrio compounds.</title>
        <authorList>
            <person name="Handayani D.P."/>
            <person name="Isnansetyo A."/>
            <person name="Istiqomah I."/>
            <person name="Jumina J."/>
        </authorList>
    </citation>
    <scope>NUCLEOTIDE SEQUENCE</scope>
    <source>
        <strain evidence="2">STKMTI.2</strain>
        <plasmid evidence="2">unnamed1</plasmid>
        <plasmid evidence="3">unnamed5</plasmid>
    </source>
</reference>
<dbReference type="Proteomes" id="UP000664904">
    <property type="component" value="Plasmid unnamed5"/>
</dbReference>
<name>A0A975DF12_9GAMM</name>
<geneLocation type="plasmid" evidence="3 4">
    <name>unnamed5</name>
</geneLocation>
<dbReference type="PROSITE" id="PS51186">
    <property type="entry name" value="GNAT"/>
    <property type="match status" value="1"/>
</dbReference>
<sequence length="190" mass="21585">MFNTKRTLIRRLKQDDVDAIYAHRRSHQTSKYIGPPSTLQDAIERVNQAMKPWTQAEGERLMLGIEHRDTGELIGELMFKYTNKPAGIGEIGYRLAEEYLGQGYGLEVSNGLINYVFEELAAHKIQAIAAVDNIASWKLMEKLGMVREGVLREYMLLPSGYSDAVVYGLLKREWLALNKNKPVPTLQQVC</sequence>
<evidence type="ECO:0000313" key="4">
    <source>
        <dbReference type="Proteomes" id="UP000664904"/>
    </source>
</evidence>
<dbReference type="GO" id="GO:0016747">
    <property type="term" value="F:acyltransferase activity, transferring groups other than amino-acyl groups"/>
    <property type="evidence" value="ECO:0007669"/>
    <property type="project" value="InterPro"/>
</dbReference>
<dbReference type="InterPro" id="IPR051531">
    <property type="entry name" value="N-acetyltransferase"/>
</dbReference>
<dbReference type="Pfam" id="PF13302">
    <property type="entry name" value="Acetyltransf_3"/>
    <property type="match status" value="1"/>
</dbReference>
<protein>
    <submittedName>
        <fullName evidence="2">GNAT family N-acetyltransferase</fullName>
    </submittedName>
</protein>
<keyword evidence="4" id="KW-1185">Reference proteome</keyword>
<dbReference type="AlphaFoldDB" id="A0A975DF12"/>
<dbReference type="KEGG" id="pxi:J5O05_00050"/>
<dbReference type="PANTHER" id="PTHR43792">
    <property type="entry name" value="GNAT FAMILY, PUTATIVE (AFU_ORTHOLOGUE AFUA_3G00765)-RELATED-RELATED"/>
    <property type="match status" value="1"/>
</dbReference>
<dbReference type="InterPro" id="IPR016181">
    <property type="entry name" value="Acyl_CoA_acyltransferase"/>
</dbReference>
<evidence type="ECO:0000313" key="3">
    <source>
        <dbReference type="EMBL" id="QTH73346.1"/>
    </source>
</evidence>
<evidence type="ECO:0000313" key="2">
    <source>
        <dbReference type="EMBL" id="QTH70100.1"/>
    </source>
</evidence>
<dbReference type="Gene3D" id="3.40.630.30">
    <property type="match status" value="1"/>
</dbReference>
<gene>
    <name evidence="2" type="ORF">J5O05_00050</name>
    <name evidence="3" type="ORF">J5O05_21515</name>
</gene>
<dbReference type="InterPro" id="IPR000182">
    <property type="entry name" value="GNAT_dom"/>
</dbReference>
<keyword evidence="2" id="KW-0614">Plasmid</keyword>
<dbReference type="EMBL" id="CP072135">
    <property type="protein sequence ID" value="QTH73346.1"/>
    <property type="molecule type" value="Genomic_DNA"/>
</dbReference>
<geneLocation type="plasmid" evidence="2 4">
    <name>unnamed1</name>
</geneLocation>
<dbReference type="Proteomes" id="UP000664904">
    <property type="component" value="Plasmid unnamed1"/>
</dbReference>
<organism evidence="2 4">
    <name type="scientific">Pseudoalteromonas xiamenensis</name>
    <dbReference type="NCBI Taxonomy" id="882626"/>
    <lineage>
        <taxon>Bacteria</taxon>
        <taxon>Pseudomonadati</taxon>
        <taxon>Pseudomonadota</taxon>
        <taxon>Gammaproteobacteria</taxon>
        <taxon>Alteromonadales</taxon>
        <taxon>Pseudoalteromonadaceae</taxon>
        <taxon>Pseudoalteromonas</taxon>
    </lineage>
</organism>
<dbReference type="KEGG" id="pxi:J5O05_21515"/>
<accession>A0A975DF12</accession>
<evidence type="ECO:0000259" key="1">
    <source>
        <dbReference type="PROSITE" id="PS51186"/>
    </source>
</evidence>